<dbReference type="GO" id="GO:0022900">
    <property type="term" value="P:electron transport chain"/>
    <property type="evidence" value="ECO:0007669"/>
    <property type="project" value="InterPro"/>
</dbReference>
<protein>
    <submittedName>
        <fullName evidence="9">Cytochrome C556</fullName>
    </submittedName>
</protein>
<keyword evidence="4" id="KW-0249">Electron transport</keyword>
<dbReference type="InterPro" id="IPR002321">
    <property type="entry name" value="Cyt_c_II"/>
</dbReference>
<evidence type="ECO:0000256" key="5">
    <source>
        <dbReference type="ARBA" id="ARBA00023004"/>
    </source>
</evidence>
<feature type="binding site" description="covalent" evidence="7">
    <location>
        <position position="139"/>
    </location>
    <ligand>
        <name>heme c</name>
        <dbReference type="ChEBI" id="CHEBI:61717"/>
    </ligand>
</feature>
<feature type="chain" id="PRO_5030983192" evidence="8">
    <location>
        <begin position="23"/>
        <end position="148"/>
    </location>
</feature>
<dbReference type="GO" id="GO:0042597">
    <property type="term" value="C:periplasmic space"/>
    <property type="evidence" value="ECO:0007669"/>
    <property type="project" value="InterPro"/>
</dbReference>
<evidence type="ECO:0000256" key="3">
    <source>
        <dbReference type="ARBA" id="ARBA00022723"/>
    </source>
</evidence>
<dbReference type="PROSITE" id="PS51009">
    <property type="entry name" value="CYTCII"/>
    <property type="match status" value="1"/>
</dbReference>
<dbReference type="AlphaFoldDB" id="A0A7X3LRR8"/>
<evidence type="ECO:0000256" key="2">
    <source>
        <dbReference type="ARBA" id="ARBA00022617"/>
    </source>
</evidence>
<evidence type="ECO:0000256" key="6">
    <source>
        <dbReference type="PIRSR" id="PIRSR000027-1"/>
    </source>
</evidence>
<dbReference type="Gene3D" id="1.20.120.10">
    <property type="entry name" value="Cytochrome c/b562"/>
    <property type="match status" value="1"/>
</dbReference>
<keyword evidence="2 7" id="KW-0349">Heme</keyword>
<keyword evidence="8" id="KW-0732">Signal</keyword>
<evidence type="ECO:0000313" key="9">
    <source>
        <dbReference type="EMBL" id="MXN63894.1"/>
    </source>
</evidence>
<feature type="signal peptide" evidence="8">
    <location>
        <begin position="1"/>
        <end position="22"/>
    </location>
</feature>
<organism evidence="9 10">
    <name type="scientific">Stappia sediminis</name>
    <dbReference type="NCBI Taxonomy" id="2692190"/>
    <lineage>
        <taxon>Bacteria</taxon>
        <taxon>Pseudomonadati</taxon>
        <taxon>Pseudomonadota</taxon>
        <taxon>Alphaproteobacteria</taxon>
        <taxon>Hyphomicrobiales</taxon>
        <taxon>Stappiaceae</taxon>
        <taxon>Stappia</taxon>
    </lineage>
</organism>
<name>A0A7X3LRR8_9HYPH</name>
<dbReference type="GO" id="GO:0005506">
    <property type="term" value="F:iron ion binding"/>
    <property type="evidence" value="ECO:0007669"/>
    <property type="project" value="InterPro"/>
</dbReference>
<gene>
    <name evidence="9" type="ORF">GR183_03175</name>
</gene>
<dbReference type="InterPro" id="IPR012127">
    <property type="entry name" value="Cyt_c_prime"/>
</dbReference>
<dbReference type="Pfam" id="PF01322">
    <property type="entry name" value="Cytochrom_C_2"/>
    <property type="match status" value="1"/>
</dbReference>
<evidence type="ECO:0000256" key="8">
    <source>
        <dbReference type="SAM" id="SignalP"/>
    </source>
</evidence>
<dbReference type="GO" id="GO:0009055">
    <property type="term" value="F:electron transfer activity"/>
    <property type="evidence" value="ECO:0007669"/>
    <property type="project" value="InterPro"/>
</dbReference>
<dbReference type="InterPro" id="IPR010980">
    <property type="entry name" value="Cyt_c/b562"/>
</dbReference>
<accession>A0A7X3LRR8</accession>
<dbReference type="SUPFAM" id="SSF47175">
    <property type="entry name" value="Cytochromes"/>
    <property type="match status" value="1"/>
</dbReference>
<dbReference type="RefSeq" id="WP_160774113.1">
    <property type="nucleotide sequence ID" value="NZ_WUMV01000001.1"/>
</dbReference>
<keyword evidence="5 6" id="KW-0408">Iron</keyword>
<evidence type="ECO:0000256" key="1">
    <source>
        <dbReference type="ARBA" id="ARBA00022448"/>
    </source>
</evidence>
<dbReference type="PIRSF" id="PIRSF000027">
    <property type="entry name" value="Cytc_c_prime"/>
    <property type="match status" value="1"/>
</dbReference>
<proteinExistence type="predicted"/>
<dbReference type="GO" id="GO:0020037">
    <property type="term" value="F:heme binding"/>
    <property type="evidence" value="ECO:0007669"/>
    <property type="project" value="InterPro"/>
</dbReference>
<evidence type="ECO:0000313" key="10">
    <source>
        <dbReference type="Proteomes" id="UP000433101"/>
    </source>
</evidence>
<reference evidence="9 10" key="1">
    <citation type="submission" date="2019-12" db="EMBL/GenBank/DDBJ databases">
        <authorList>
            <person name="Li M."/>
        </authorList>
    </citation>
    <scope>NUCLEOTIDE SEQUENCE [LARGE SCALE GENOMIC DNA]</scope>
    <source>
        <strain evidence="9 10">GBMRC 2046</strain>
    </source>
</reference>
<dbReference type="Proteomes" id="UP000433101">
    <property type="component" value="Unassembled WGS sequence"/>
</dbReference>
<comment type="PTM">
    <text evidence="7">Binds 1 heme group per subunit.</text>
</comment>
<evidence type="ECO:0000256" key="4">
    <source>
        <dbReference type="ARBA" id="ARBA00022982"/>
    </source>
</evidence>
<feature type="binding site" description="axial binding residue" evidence="6">
    <location>
        <position position="140"/>
    </location>
    <ligand>
        <name>heme c</name>
        <dbReference type="ChEBI" id="CHEBI:61717"/>
    </ligand>
    <ligandPart>
        <name>Fe</name>
        <dbReference type="ChEBI" id="CHEBI:18248"/>
    </ligandPart>
</feature>
<evidence type="ECO:0000256" key="7">
    <source>
        <dbReference type="PIRSR" id="PIRSR000027-2"/>
    </source>
</evidence>
<comment type="caution">
    <text evidence="9">The sequence shown here is derived from an EMBL/GenBank/DDBJ whole genome shotgun (WGS) entry which is preliminary data.</text>
</comment>
<keyword evidence="10" id="KW-1185">Reference proteome</keyword>
<keyword evidence="3 6" id="KW-0479">Metal-binding</keyword>
<dbReference type="EMBL" id="WUMV01000001">
    <property type="protein sequence ID" value="MXN63894.1"/>
    <property type="molecule type" value="Genomic_DNA"/>
</dbReference>
<sequence length="148" mass="15465">MLKRVAITGITGLAVFAGAAFASEDPISTRQNIMKSNGASAGALFKMVKGEIEYDALTAELALREIFAGAVAFPTLFPEGSETGGKTRASPEIWKDKAGFEATALKLENAALAAIPAATSGLDQLKASLGSVADNCQACHEKYRLEKN</sequence>
<feature type="binding site" description="covalent" evidence="7">
    <location>
        <position position="136"/>
    </location>
    <ligand>
        <name>heme c</name>
        <dbReference type="ChEBI" id="CHEBI:61717"/>
    </ligand>
</feature>
<keyword evidence="1" id="KW-0813">Transport</keyword>